<dbReference type="InterPro" id="IPR008942">
    <property type="entry name" value="ENTH_VHS"/>
</dbReference>
<evidence type="ECO:0000256" key="3">
    <source>
        <dbReference type="ARBA" id="ARBA00022728"/>
    </source>
</evidence>
<keyword evidence="5" id="KW-0508">mRNA splicing</keyword>
<dbReference type="Proteomes" id="UP000799439">
    <property type="component" value="Unassembled WGS sequence"/>
</dbReference>
<feature type="compositionally biased region" description="Basic and acidic residues" evidence="8">
    <location>
        <begin position="396"/>
        <end position="406"/>
    </location>
</feature>
<dbReference type="GO" id="GO:0017070">
    <property type="term" value="F:U6 snRNA binding"/>
    <property type="evidence" value="ECO:0007669"/>
    <property type="project" value="TreeGrafter"/>
</dbReference>
<protein>
    <recommendedName>
        <fullName evidence="13">CID domain-containing protein</fullName>
    </recommendedName>
</protein>
<dbReference type="GO" id="GO:0000974">
    <property type="term" value="C:Prp19 complex"/>
    <property type="evidence" value="ECO:0007669"/>
    <property type="project" value="TreeGrafter"/>
</dbReference>
<evidence type="ECO:0000256" key="2">
    <source>
        <dbReference type="ARBA" id="ARBA00022553"/>
    </source>
</evidence>
<organism evidence="11 12">
    <name type="scientific">Myriangium duriaei CBS 260.36</name>
    <dbReference type="NCBI Taxonomy" id="1168546"/>
    <lineage>
        <taxon>Eukaryota</taxon>
        <taxon>Fungi</taxon>
        <taxon>Dikarya</taxon>
        <taxon>Ascomycota</taxon>
        <taxon>Pezizomycotina</taxon>
        <taxon>Dothideomycetes</taxon>
        <taxon>Dothideomycetidae</taxon>
        <taxon>Myriangiales</taxon>
        <taxon>Myriangiaceae</taxon>
        <taxon>Myriangium</taxon>
    </lineage>
</organism>
<evidence type="ECO:0000313" key="12">
    <source>
        <dbReference type="Proteomes" id="UP000799439"/>
    </source>
</evidence>
<proteinExistence type="predicted"/>
<dbReference type="SMART" id="SM00360">
    <property type="entry name" value="RRM"/>
    <property type="match status" value="1"/>
</dbReference>
<dbReference type="InterPro" id="IPR035979">
    <property type="entry name" value="RBD_domain_sf"/>
</dbReference>
<dbReference type="Pfam" id="PF21380">
    <property type="entry name" value="Nrd1-Seb1_dom2"/>
    <property type="match status" value="1"/>
</dbReference>
<dbReference type="OrthoDB" id="79367at2759"/>
<feature type="compositionally biased region" description="Basic and acidic residues" evidence="8">
    <location>
        <begin position="642"/>
        <end position="653"/>
    </location>
</feature>
<dbReference type="PANTHER" id="PTHR14089:SF2">
    <property type="entry name" value="PRE-MRNA-SPLICING FACTOR CWC2"/>
    <property type="match status" value="1"/>
</dbReference>
<comment type="caution">
    <text evidence="11">The sequence shown here is derived from an EMBL/GenBank/DDBJ whole genome shotgun (WGS) entry which is preliminary data.</text>
</comment>
<keyword evidence="2" id="KW-0597">Phosphoprotein</keyword>
<comment type="subcellular location">
    <subcellularLocation>
        <location evidence="1">Nucleus</location>
    </subcellularLocation>
</comment>
<dbReference type="CDD" id="cd16984">
    <property type="entry name" value="CID_Nrd1_like"/>
    <property type="match status" value="1"/>
</dbReference>
<dbReference type="Gene3D" id="3.30.70.330">
    <property type="match status" value="1"/>
</dbReference>
<dbReference type="PROSITE" id="PS50102">
    <property type="entry name" value="RRM"/>
    <property type="match status" value="1"/>
</dbReference>
<dbReference type="GO" id="GO:0031124">
    <property type="term" value="P:mRNA 3'-end processing"/>
    <property type="evidence" value="ECO:0007669"/>
    <property type="project" value="UniProtKB-ARBA"/>
</dbReference>
<dbReference type="GO" id="GO:0006369">
    <property type="term" value="P:termination of RNA polymerase II transcription"/>
    <property type="evidence" value="ECO:0007669"/>
    <property type="project" value="UniProtKB-ARBA"/>
</dbReference>
<evidence type="ECO:0008006" key="13">
    <source>
        <dbReference type="Google" id="ProtNLM"/>
    </source>
</evidence>
<dbReference type="EMBL" id="ML996082">
    <property type="protein sequence ID" value="KAF2156186.1"/>
    <property type="molecule type" value="Genomic_DNA"/>
</dbReference>
<keyword evidence="12" id="KW-1185">Reference proteome</keyword>
<feature type="compositionally biased region" description="Basic residues" evidence="8">
    <location>
        <begin position="438"/>
        <end position="450"/>
    </location>
</feature>
<dbReference type="SUPFAM" id="SSF54928">
    <property type="entry name" value="RNA-binding domain, RBD"/>
    <property type="match status" value="1"/>
</dbReference>
<accession>A0A9P4J7J9</accession>
<dbReference type="GO" id="GO:0010629">
    <property type="term" value="P:negative regulation of gene expression"/>
    <property type="evidence" value="ECO:0007669"/>
    <property type="project" value="UniProtKB-ARBA"/>
</dbReference>
<dbReference type="GO" id="GO:0031126">
    <property type="term" value="P:sno(s)RNA 3'-end processing"/>
    <property type="evidence" value="ECO:0007669"/>
    <property type="project" value="UniProtKB-ARBA"/>
</dbReference>
<dbReference type="GO" id="GO:0071006">
    <property type="term" value="C:U2-type catalytic step 1 spliceosome"/>
    <property type="evidence" value="ECO:0007669"/>
    <property type="project" value="TreeGrafter"/>
</dbReference>
<dbReference type="InterPro" id="IPR048892">
    <property type="entry name" value="Nrd1_Seb1_dom2"/>
</dbReference>
<dbReference type="GO" id="GO:0008380">
    <property type="term" value="P:RNA splicing"/>
    <property type="evidence" value="ECO:0007669"/>
    <property type="project" value="UniProtKB-KW"/>
</dbReference>
<keyword evidence="4 7" id="KW-0694">RNA-binding</keyword>
<dbReference type="InterPro" id="IPR006569">
    <property type="entry name" value="CID_dom"/>
</dbReference>
<dbReference type="FunFam" id="1.25.40.90:FF:000026">
    <property type="entry name" value="RNA binding protein Nrd1"/>
    <property type="match status" value="1"/>
</dbReference>
<feature type="compositionally biased region" description="Polar residues" evidence="8">
    <location>
        <begin position="378"/>
        <end position="388"/>
    </location>
</feature>
<evidence type="ECO:0000256" key="6">
    <source>
        <dbReference type="ARBA" id="ARBA00023242"/>
    </source>
</evidence>
<feature type="region of interest" description="Disordered" evidence="8">
    <location>
        <begin position="210"/>
        <end position="306"/>
    </location>
</feature>
<feature type="compositionally biased region" description="Low complexity" evidence="8">
    <location>
        <begin position="360"/>
        <end position="376"/>
    </location>
</feature>
<evidence type="ECO:0000259" key="9">
    <source>
        <dbReference type="PROSITE" id="PS50102"/>
    </source>
</evidence>
<dbReference type="FunFam" id="3.30.70.330:FF:000397">
    <property type="entry name" value="RNA binding protein Nrd1"/>
    <property type="match status" value="1"/>
</dbReference>
<feature type="compositionally biased region" description="Pro residues" evidence="8">
    <location>
        <begin position="213"/>
        <end position="226"/>
    </location>
</feature>
<dbReference type="GO" id="GO:0036002">
    <property type="term" value="F:pre-mRNA binding"/>
    <property type="evidence" value="ECO:0007669"/>
    <property type="project" value="TreeGrafter"/>
</dbReference>
<feature type="domain" description="RRM" evidence="9">
    <location>
        <begin position="486"/>
        <end position="555"/>
    </location>
</feature>
<dbReference type="SMART" id="SM00582">
    <property type="entry name" value="RPR"/>
    <property type="match status" value="1"/>
</dbReference>
<keyword evidence="3" id="KW-0747">Spliceosome</keyword>
<dbReference type="PROSITE" id="PS51391">
    <property type="entry name" value="CID"/>
    <property type="match status" value="1"/>
</dbReference>
<feature type="region of interest" description="Disordered" evidence="8">
    <location>
        <begin position="360"/>
        <end position="474"/>
    </location>
</feature>
<dbReference type="Gene3D" id="1.25.40.90">
    <property type="match status" value="1"/>
</dbReference>
<dbReference type="AlphaFoldDB" id="A0A9P4J7J9"/>
<keyword evidence="3" id="KW-0507">mRNA processing</keyword>
<dbReference type="SUPFAM" id="SSF48464">
    <property type="entry name" value="ENTH/VHS domain"/>
    <property type="match status" value="1"/>
</dbReference>
<sequence>MPGVDELDPLLQSLQALKPPGASKSKITAITTICVDNPQVDATIAQKLYSHFKKTLPTHKLGVLFVVDSVTRQWIEKAKQAGQELAGSSAPNGTYASGVQRLTELMPSLIDDLVRVAPQDQKAKIQNLVDIWDRGSTFPAKMIADFRQRLSGPSLIPSSTPPGSPPAHMLQSLGLRGVPSLHQSLNAAVQQPVNPPDAASLLQALAGFSNPVQPTPAPPSLPPQVSAPPQNLSALLAGLGNVSNVPVPPPPQPPQQVQAPPQYSMPPQFQQPTPQHTTIQTPALPPNLAALFPGPPSVQAAPPPPENPLAALANLLPPNILNNPQQLTQALQLFGELAKNNIPQDQWGPVLAALYPQSTTAQPPAPAALPSWQPPAVQSGQDHGSNVDYSRKRDRSRSPDHRRDGGHAVNRRPSPVYGTYNAASKDANEQNDSDSRGRRQGAKYRQRTPPKRRESNGTNPSMPANQPKWISHDPSIPQNSIKVLSRTLFVGGCAAPEHELRAIFARFGEVQTCIANPDKRHAFVKMCTRADAVAAKEGMEELAIREPSILSKARQTKWGVGFGPRDCCDYATGESIIPLSSLTEADLKWALNADYGGTGGRNLQGGMVMEEPDIEIGAGVSSKAMSKRLGPDQGGKGRNGRGGRDGGRFKKGDGGAGGANGHGMAQQRYESPRPQEQVAFQPPPPVPNFGFQFAMPGSGGMPY</sequence>
<evidence type="ECO:0000256" key="8">
    <source>
        <dbReference type="SAM" id="MobiDB-lite"/>
    </source>
</evidence>
<feature type="region of interest" description="Disordered" evidence="8">
    <location>
        <begin position="620"/>
        <end position="703"/>
    </location>
</feature>
<evidence type="ECO:0000256" key="7">
    <source>
        <dbReference type="PROSITE-ProRule" id="PRU00176"/>
    </source>
</evidence>
<dbReference type="PANTHER" id="PTHR14089">
    <property type="entry name" value="PRE-MRNA-SPLICING FACTOR RBM22"/>
    <property type="match status" value="1"/>
</dbReference>
<dbReference type="GO" id="GO:0071007">
    <property type="term" value="C:U2-type catalytic step 2 spliceosome"/>
    <property type="evidence" value="ECO:0007669"/>
    <property type="project" value="TreeGrafter"/>
</dbReference>
<reference evidence="11" key="1">
    <citation type="journal article" date="2020" name="Stud. Mycol.">
        <title>101 Dothideomycetes genomes: a test case for predicting lifestyles and emergence of pathogens.</title>
        <authorList>
            <person name="Haridas S."/>
            <person name="Albert R."/>
            <person name="Binder M."/>
            <person name="Bloem J."/>
            <person name="Labutti K."/>
            <person name="Salamov A."/>
            <person name="Andreopoulos B."/>
            <person name="Baker S."/>
            <person name="Barry K."/>
            <person name="Bills G."/>
            <person name="Bluhm B."/>
            <person name="Cannon C."/>
            <person name="Castanera R."/>
            <person name="Culley D."/>
            <person name="Daum C."/>
            <person name="Ezra D."/>
            <person name="Gonzalez J."/>
            <person name="Henrissat B."/>
            <person name="Kuo A."/>
            <person name="Liang C."/>
            <person name="Lipzen A."/>
            <person name="Lutzoni F."/>
            <person name="Magnuson J."/>
            <person name="Mondo S."/>
            <person name="Nolan M."/>
            <person name="Ohm R."/>
            <person name="Pangilinan J."/>
            <person name="Park H.-J."/>
            <person name="Ramirez L."/>
            <person name="Alfaro M."/>
            <person name="Sun H."/>
            <person name="Tritt A."/>
            <person name="Yoshinaga Y."/>
            <person name="Zwiers L.-H."/>
            <person name="Turgeon B."/>
            <person name="Goodwin S."/>
            <person name="Spatafora J."/>
            <person name="Crous P."/>
            <person name="Grigoriev I."/>
        </authorList>
    </citation>
    <scope>NUCLEOTIDE SEQUENCE</scope>
    <source>
        <strain evidence="11">CBS 260.36</strain>
    </source>
</reference>
<name>A0A9P4J7J9_9PEZI</name>
<feature type="compositionally biased region" description="Low complexity" evidence="8">
    <location>
        <begin position="255"/>
        <end position="292"/>
    </location>
</feature>
<dbReference type="InterPro" id="IPR000504">
    <property type="entry name" value="RRM_dom"/>
</dbReference>
<dbReference type="InterPro" id="IPR039171">
    <property type="entry name" value="Cwc2/Slt11"/>
</dbReference>
<evidence type="ECO:0000256" key="5">
    <source>
        <dbReference type="ARBA" id="ARBA00023187"/>
    </source>
</evidence>
<evidence type="ECO:0000256" key="4">
    <source>
        <dbReference type="ARBA" id="ARBA00022884"/>
    </source>
</evidence>
<dbReference type="InterPro" id="IPR012677">
    <property type="entry name" value="Nucleotide-bd_a/b_plait_sf"/>
</dbReference>
<feature type="compositionally biased region" description="Pro residues" evidence="8">
    <location>
        <begin position="293"/>
        <end position="306"/>
    </location>
</feature>
<keyword evidence="6" id="KW-0539">Nucleus</keyword>
<gene>
    <name evidence="11" type="ORF">K461DRAFT_275300</name>
</gene>
<evidence type="ECO:0000256" key="1">
    <source>
        <dbReference type="ARBA" id="ARBA00004123"/>
    </source>
</evidence>
<feature type="domain" description="CID" evidence="10">
    <location>
        <begin position="2"/>
        <end position="154"/>
    </location>
</feature>
<evidence type="ECO:0000259" key="10">
    <source>
        <dbReference type="PROSITE" id="PS51391"/>
    </source>
</evidence>
<evidence type="ECO:0000313" key="11">
    <source>
        <dbReference type="EMBL" id="KAF2156186.1"/>
    </source>
</evidence>
<dbReference type="Pfam" id="PF04818">
    <property type="entry name" value="CID"/>
    <property type="match status" value="1"/>
</dbReference>